<organism evidence="2 3">
    <name type="scientific">Nibricoccus aquaticus</name>
    <dbReference type="NCBI Taxonomy" id="2576891"/>
    <lineage>
        <taxon>Bacteria</taxon>
        <taxon>Pseudomonadati</taxon>
        <taxon>Verrucomicrobiota</taxon>
        <taxon>Opitutia</taxon>
        <taxon>Opitutales</taxon>
        <taxon>Opitutaceae</taxon>
        <taxon>Nibricoccus</taxon>
    </lineage>
</organism>
<dbReference type="PANTHER" id="PTHR33490:SF1">
    <property type="entry name" value="SLL1233 PROTEIN"/>
    <property type="match status" value="1"/>
</dbReference>
<dbReference type="EMBL" id="CP023344">
    <property type="protein sequence ID" value="ATC64917.1"/>
    <property type="molecule type" value="Genomic_DNA"/>
</dbReference>
<proteinExistence type="predicted"/>
<evidence type="ECO:0000313" key="3">
    <source>
        <dbReference type="Proteomes" id="UP000217265"/>
    </source>
</evidence>
<reference evidence="2 3" key="1">
    <citation type="submission" date="2017-09" db="EMBL/GenBank/DDBJ databases">
        <title>Complete genome sequence of Verrucomicrobial strain HZ-65, isolated from freshwater.</title>
        <authorList>
            <person name="Choi A."/>
        </authorList>
    </citation>
    <scope>NUCLEOTIDE SEQUENCE [LARGE SCALE GENOMIC DNA]</scope>
    <source>
        <strain evidence="2 3">HZ-65</strain>
    </source>
</reference>
<gene>
    <name evidence="2" type="ORF">CMV30_13600</name>
</gene>
<dbReference type="KEGG" id="vbh:CMV30_13600"/>
<sequence length="325" mass="37267">MCVAALLKPFPSCQTRKPSANSQRFRTCRPRLAPMQSAPMKFSVTHLTRYQYEQAVAFSPHALFLRPRETPLHRVTRFTFNIAPSFKLTHTRDAYDNTLTWLHLWDRADALSIRSEFEIETLEVNPFDFILRLDATKFPFNYTPAEQFALTPYLATPFEGNHPLLRNWLDEHYVERPTETISFLTGLNTVLYCHLNYQRRDDPGVQSPVKTLELTTGNCRDYAMLLVDMCRALGFAARFVSGYFHTYPEDNRVSAGAMHAWAEIYLPGAGWRGLDPTHGIFTTSAYIPIAHARHTEEVSPIQGSFFSTVPVSSQLTTRLLIERIE</sequence>
<protein>
    <submittedName>
        <fullName evidence="2">Transglutaminase</fullName>
    </submittedName>
</protein>
<accession>A0A290Q9I7</accession>
<dbReference type="InterPro" id="IPR002931">
    <property type="entry name" value="Transglutaminase-like"/>
</dbReference>
<evidence type="ECO:0000259" key="1">
    <source>
        <dbReference type="SMART" id="SM00460"/>
    </source>
</evidence>
<dbReference type="Pfam" id="PF01841">
    <property type="entry name" value="Transglut_core"/>
    <property type="match status" value="1"/>
</dbReference>
<feature type="domain" description="Transglutaminase-like" evidence="1">
    <location>
        <begin position="211"/>
        <end position="278"/>
    </location>
</feature>
<dbReference type="Proteomes" id="UP000217265">
    <property type="component" value="Chromosome"/>
</dbReference>
<dbReference type="Pfam" id="PF08379">
    <property type="entry name" value="Bact_transglu_N"/>
    <property type="match status" value="1"/>
</dbReference>
<dbReference type="Gene3D" id="3.10.620.30">
    <property type="match status" value="1"/>
</dbReference>
<dbReference type="AlphaFoldDB" id="A0A290Q9I7"/>
<dbReference type="SMART" id="SM00460">
    <property type="entry name" value="TGc"/>
    <property type="match status" value="1"/>
</dbReference>
<name>A0A290Q9I7_9BACT</name>
<evidence type="ECO:0000313" key="2">
    <source>
        <dbReference type="EMBL" id="ATC64917.1"/>
    </source>
</evidence>
<keyword evidence="3" id="KW-1185">Reference proteome</keyword>
<dbReference type="InterPro" id="IPR038765">
    <property type="entry name" value="Papain-like_cys_pep_sf"/>
</dbReference>
<dbReference type="InterPro" id="IPR013589">
    <property type="entry name" value="Bac_transglu_N"/>
</dbReference>
<dbReference type="SUPFAM" id="SSF54001">
    <property type="entry name" value="Cysteine proteinases"/>
    <property type="match status" value="1"/>
</dbReference>
<dbReference type="PANTHER" id="PTHR33490">
    <property type="entry name" value="BLR5614 PROTEIN-RELATED"/>
    <property type="match status" value="1"/>
</dbReference>
<dbReference type="OrthoDB" id="9787782at2"/>